<keyword evidence="10" id="KW-0675">Receptor</keyword>
<dbReference type="GO" id="GO:0005524">
    <property type="term" value="F:ATP binding"/>
    <property type="evidence" value="ECO:0007669"/>
    <property type="project" value="InterPro"/>
</dbReference>
<feature type="compositionally biased region" description="Acidic residues" evidence="6">
    <location>
        <begin position="139"/>
        <end position="160"/>
    </location>
</feature>
<dbReference type="Gene3D" id="1.10.510.10">
    <property type="entry name" value="Transferase(Phosphotransferase) domain 1"/>
    <property type="match status" value="1"/>
</dbReference>
<evidence type="ECO:0000256" key="4">
    <source>
        <dbReference type="ARBA" id="ARBA00023136"/>
    </source>
</evidence>
<feature type="domain" description="Protein kinase" evidence="9">
    <location>
        <begin position="122"/>
        <end position="518"/>
    </location>
</feature>
<evidence type="ECO:0000313" key="10">
    <source>
        <dbReference type="EMBL" id="KMZ75228.1"/>
    </source>
</evidence>
<dbReference type="OMA" id="RSDTIFM"/>
<dbReference type="PANTHER" id="PTHR46084">
    <property type="entry name" value="PROTEIN MALE DISCOVERER 2"/>
    <property type="match status" value="1"/>
</dbReference>
<comment type="subcellular location">
    <subcellularLocation>
        <location evidence="5">Endomembrane system</location>
        <topology evidence="5">Single-pass type I membrane protein</topology>
    </subcellularLocation>
</comment>
<keyword evidence="4 7" id="KW-0472">Membrane</keyword>
<sequence length="544" mass="61900">MMGLLWTIRNRNMAVGFFPISILLAFFSGDCAPVNRQGMRASIDFRLKADHGIKRPWRSLSHTHTKEEGNNMPLNLDMQFGASDRRKMRRFLKPNRRRRLLQVMHNLPAAPVILSSDDKIEFVEIPSIGSGAFPSIPEVDGDSGENTEPEELSDVDDDDGNGNFFDQIESITESKHFKKGMGKWIYILVFLATIIGLVLLCYVFFIHRRRRPNGGKSRSAWISGLSGQLQMAFVSGVPKLHRAELEAACEDFSNIVQCYSDFTIYKGTLSSGVEIAVFSSIISSSKEWSKRSESHFRRKVDTLSRVNHKNFINLIGYCEENEPFTRAMVFEYAPNGTLSEHLHIKDFGHLDWCVRMRIIMGITYCLQYMHHELNPHVAHPHLQSSCIYLTDDFAAKLSDMEIWKEFVRKKKNIDEETDVTITTCSDPEKNVYEFGLLLIEIISGKTSYSNTHGFILNWATQYLTDRNNVANLVDPTLTGFKDNELNVVCDVIEDCVSLDPKQRPTMEQVSAKLRQGLVISPDNATPKLSPLWWAELEILAMEAS</sequence>
<dbReference type="STRING" id="29655.A0A0K9Q1V0"/>
<dbReference type="PROSITE" id="PS50011">
    <property type="entry name" value="PROTEIN_KINASE_DOM"/>
    <property type="match status" value="1"/>
</dbReference>
<dbReference type="InterPro" id="IPR000719">
    <property type="entry name" value="Prot_kinase_dom"/>
</dbReference>
<evidence type="ECO:0000259" key="9">
    <source>
        <dbReference type="PROSITE" id="PS50011"/>
    </source>
</evidence>
<evidence type="ECO:0000313" key="11">
    <source>
        <dbReference type="Proteomes" id="UP000036987"/>
    </source>
</evidence>
<dbReference type="FunFam" id="3.30.200.20:FF:000489">
    <property type="entry name" value="Inactive receptor-like serine/threonine-protein kinase"/>
    <property type="match status" value="1"/>
</dbReference>
<keyword evidence="2 8" id="KW-0732">Signal</keyword>
<evidence type="ECO:0000256" key="7">
    <source>
        <dbReference type="SAM" id="Phobius"/>
    </source>
</evidence>
<evidence type="ECO:0000256" key="3">
    <source>
        <dbReference type="ARBA" id="ARBA00022989"/>
    </source>
</evidence>
<dbReference type="Proteomes" id="UP000036987">
    <property type="component" value="Unassembled WGS sequence"/>
</dbReference>
<organism evidence="10 11">
    <name type="scientific">Zostera marina</name>
    <name type="common">Eelgrass</name>
    <dbReference type="NCBI Taxonomy" id="29655"/>
    <lineage>
        <taxon>Eukaryota</taxon>
        <taxon>Viridiplantae</taxon>
        <taxon>Streptophyta</taxon>
        <taxon>Embryophyta</taxon>
        <taxon>Tracheophyta</taxon>
        <taxon>Spermatophyta</taxon>
        <taxon>Magnoliopsida</taxon>
        <taxon>Liliopsida</taxon>
        <taxon>Zosteraceae</taxon>
        <taxon>Zostera</taxon>
    </lineage>
</organism>
<evidence type="ECO:0000256" key="2">
    <source>
        <dbReference type="ARBA" id="ARBA00022729"/>
    </source>
</evidence>
<reference evidence="11" key="1">
    <citation type="journal article" date="2016" name="Nature">
        <title>The genome of the seagrass Zostera marina reveals angiosperm adaptation to the sea.</title>
        <authorList>
            <person name="Olsen J.L."/>
            <person name="Rouze P."/>
            <person name="Verhelst B."/>
            <person name="Lin Y.-C."/>
            <person name="Bayer T."/>
            <person name="Collen J."/>
            <person name="Dattolo E."/>
            <person name="De Paoli E."/>
            <person name="Dittami S."/>
            <person name="Maumus F."/>
            <person name="Michel G."/>
            <person name="Kersting A."/>
            <person name="Lauritano C."/>
            <person name="Lohaus R."/>
            <person name="Toepel M."/>
            <person name="Tonon T."/>
            <person name="Vanneste K."/>
            <person name="Amirebrahimi M."/>
            <person name="Brakel J."/>
            <person name="Bostroem C."/>
            <person name="Chovatia M."/>
            <person name="Grimwood J."/>
            <person name="Jenkins J.W."/>
            <person name="Jueterbock A."/>
            <person name="Mraz A."/>
            <person name="Stam W.T."/>
            <person name="Tice H."/>
            <person name="Bornberg-Bauer E."/>
            <person name="Green P.J."/>
            <person name="Pearson G.A."/>
            <person name="Procaccini G."/>
            <person name="Duarte C.M."/>
            <person name="Schmutz J."/>
            <person name="Reusch T.B.H."/>
            <person name="Van de Peer Y."/>
        </authorList>
    </citation>
    <scope>NUCLEOTIDE SEQUENCE [LARGE SCALE GENOMIC DNA]</scope>
    <source>
        <strain evidence="11">cv. Finnish</strain>
    </source>
</reference>
<gene>
    <name evidence="10" type="ORF">ZOSMA_117G00460</name>
</gene>
<dbReference type="Gene3D" id="3.30.200.20">
    <property type="entry name" value="Phosphorylase Kinase, domain 1"/>
    <property type="match status" value="1"/>
</dbReference>
<dbReference type="SUPFAM" id="SSF56112">
    <property type="entry name" value="Protein kinase-like (PK-like)"/>
    <property type="match status" value="1"/>
</dbReference>
<dbReference type="PANTHER" id="PTHR46084:SF1">
    <property type="entry name" value="PROTEIN MALE DISCOVERER 2"/>
    <property type="match status" value="1"/>
</dbReference>
<feature type="chain" id="PRO_5005528482" evidence="8">
    <location>
        <begin position="34"/>
        <end position="544"/>
    </location>
</feature>
<keyword evidence="10" id="KW-0418">Kinase</keyword>
<accession>A0A0K9Q1V0</accession>
<protein>
    <submittedName>
        <fullName evidence="10">Putative LRR receptor-like serine/threonine-protein kinase MRH1</fullName>
    </submittedName>
</protein>
<keyword evidence="10" id="KW-0808">Transferase</keyword>
<proteinExistence type="predicted"/>
<dbReference type="InterPro" id="IPR001245">
    <property type="entry name" value="Ser-Thr/Tyr_kinase_cat_dom"/>
</dbReference>
<evidence type="ECO:0000256" key="5">
    <source>
        <dbReference type="ARBA" id="ARBA00046288"/>
    </source>
</evidence>
<dbReference type="EMBL" id="LFYR01000192">
    <property type="protein sequence ID" value="KMZ75228.1"/>
    <property type="molecule type" value="Genomic_DNA"/>
</dbReference>
<dbReference type="GO" id="GO:0012505">
    <property type="term" value="C:endomembrane system"/>
    <property type="evidence" value="ECO:0007669"/>
    <property type="project" value="UniProtKB-SubCell"/>
</dbReference>
<evidence type="ECO:0000256" key="8">
    <source>
        <dbReference type="SAM" id="SignalP"/>
    </source>
</evidence>
<evidence type="ECO:0000256" key="1">
    <source>
        <dbReference type="ARBA" id="ARBA00022692"/>
    </source>
</evidence>
<dbReference type="AlphaFoldDB" id="A0A0K9Q1V0"/>
<dbReference type="Pfam" id="PF07714">
    <property type="entry name" value="PK_Tyr_Ser-Thr"/>
    <property type="match status" value="1"/>
</dbReference>
<comment type="caution">
    <text evidence="10">The sequence shown here is derived from an EMBL/GenBank/DDBJ whole genome shotgun (WGS) entry which is preliminary data.</text>
</comment>
<keyword evidence="11" id="KW-1185">Reference proteome</keyword>
<feature type="signal peptide" evidence="8">
    <location>
        <begin position="1"/>
        <end position="33"/>
    </location>
</feature>
<dbReference type="InterPro" id="IPR011009">
    <property type="entry name" value="Kinase-like_dom_sf"/>
</dbReference>
<dbReference type="OrthoDB" id="291737at2759"/>
<evidence type="ECO:0000256" key="6">
    <source>
        <dbReference type="SAM" id="MobiDB-lite"/>
    </source>
</evidence>
<dbReference type="GO" id="GO:0004672">
    <property type="term" value="F:protein kinase activity"/>
    <property type="evidence" value="ECO:0007669"/>
    <property type="project" value="InterPro"/>
</dbReference>
<feature type="region of interest" description="Disordered" evidence="6">
    <location>
        <begin position="133"/>
        <end position="161"/>
    </location>
</feature>
<keyword evidence="3 7" id="KW-1133">Transmembrane helix</keyword>
<name>A0A0K9Q1V0_ZOSMR</name>
<feature type="transmembrane region" description="Helical" evidence="7">
    <location>
        <begin position="184"/>
        <end position="206"/>
    </location>
</feature>
<keyword evidence="1 7" id="KW-0812">Transmembrane</keyword>